<dbReference type="Gene3D" id="1.10.10.2910">
    <property type="match status" value="1"/>
</dbReference>
<name>A0A085VIX8_PSESX</name>
<dbReference type="EMBL" id="JPQU01000034">
    <property type="protein sequence ID" value="KFE55391.1"/>
    <property type="molecule type" value="Genomic_DNA"/>
</dbReference>
<feature type="domain" description="IrrE N-terminal-like" evidence="1">
    <location>
        <begin position="31"/>
        <end position="156"/>
    </location>
</feature>
<protein>
    <submittedName>
        <fullName evidence="2">Peptidase</fullName>
    </submittedName>
</protein>
<dbReference type="Proteomes" id="UP000028631">
    <property type="component" value="Unassembled WGS sequence"/>
</dbReference>
<sequence length="289" mass="32323">MDETVVVARARKLLRDASVTSAPVDVEALAQSLGFKVSRKDLEDGEAGSTFKRGEKKFIWVNERDSLLRQRFTILHEIAHHVLELPSKHGEKVPADELERFTGRHEEEVLCDIFAAECLVPWGLIQPLAEEKDFSLEHLADLAEQFQASRSCIASRFAQASNGHLAFVVAEDGVVKYSIGSKALRESRVWINRGIPLPQNSAAAKAFRAGIGGLYEADTEGTDWSHSDDARRFACFEQATYHLPTKQTQSILIFDELDHSPVSSGYRAVHDEDGFLEELDGRPGWSKYR</sequence>
<comment type="caution">
    <text evidence="2">The sequence shown here is derived from an EMBL/GenBank/DDBJ whole genome shotgun (WGS) entry which is preliminary data.</text>
</comment>
<dbReference type="InterPro" id="IPR052345">
    <property type="entry name" value="Rad_response_metalloprotease"/>
</dbReference>
<dbReference type="PANTHER" id="PTHR43236:SF2">
    <property type="entry name" value="BLL0069 PROTEIN"/>
    <property type="match status" value="1"/>
</dbReference>
<organism evidence="2 3">
    <name type="scientific">Pseudomonas syringae</name>
    <dbReference type="NCBI Taxonomy" id="317"/>
    <lineage>
        <taxon>Bacteria</taxon>
        <taxon>Pseudomonadati</taxon>
        <taxon>Pseudomonadota</taxon>
        <taxon>Gammaproteobacteria</taxon>
        <taxon>Pseudomonadales</taxon>
        <taxon>Pseudomonadaceae</taxon>
        <taxon>Pseudomonas</taxon>
    </lineage>
</organism>
<reference evidence="2 3" key="1">
    <citation type="submission" date="2014-07" db="EMBL/GenBank/DDBJ databases">
        <title>Draft Genome Sequences of Environmental Pseudomonas syringae strains.</title>
        <authorList>
            <person name="Baltrus D.A."/>
            <person name="Berge O."/>
            <person name="Morris C."/>
        </authorList>
    </citation>
    <scope>NUCLEOTIDE SEQUENCE [LARGE SCALE GENOMIC DNA]</scope>
    <source>
        <strain evidence="2 3">GAW0119</strain>
    </source>
</reference>
<dbReference type="AlphaFoldDB" id="A0A085VIX8"/>
<dbReference type="PANTHER" id="PTHR43236">
    <property type="entry name" value="ANTITOXIN HIGA1"/>
    <property type="match status" value="1"/>
</dbReference>
<proteinExistence type="predicted"/>
<dbReference type="RefSeq" id="WP_032628523.1">
    <property type="nucleotide sequence ID" value="NZ_JPQU01000034.1"/>
</dbReference>
<evidence type="ECO:0000313" key="2">
    <source>
        <dbReference type="EMBL" id="KFE55391.1"/>
    </source>
</evidence>
<dbReference type="OrthoDB" id="9794834at2"/>
<dbReference type="Pfam" id="PF06114">
    <property type="entry name" value="Peptidase_M78"/>
    <property type="match status" value="1"/>
</dbReference>
<dbReference type="PATRIC" id="fig|317.175.peg.2548"/>
<evidence type="ECO:0000313" key="3">
    <source>
        <dbReference type="Proteomes" id="UP000028631"/>
    </source>
</evidence>
<dbReference type="InterPro" id="IPR010359">
    <property type="entry name" value="IrrE_HExxH"/>
</dbReference>
<accession>A0A085VIX8</accession>
<evidence type="ECO:0000259" key="1">
    <source>
        <dbReference type="Pfam" id="PF06114"/>
    </source>
</evidence>
<keyword evidence="3" id="KW-1185">Reference proteome</keyword>
<gene>
    <name evidence="2" type="ORF">IV01_12245</name>
</gene>